<protein>
    <submittedName>
        <fullName evidence="1">Uncharacterized protein</fullName>
    </submittedName>
</protein>
<evidence type="ECO:0000313" key="2">
    <source>
        <dbReference type="Proteomes" id="UP000187209"/>
    </source>
</evidence>
<dbReference type="Proteomes" id="UP000187209">
    <property type="component" value="Unassembled WGS sequence"/>
</dbReference>
<sequence>MSNNLFEGLWQGYGDSNKTAPHAKNQPLFLYRNFRGPVAPIYPEPRRQPQVYNRWTNDAYTKNFLRLCNRWLFSSKKMRAFMCVLTAYSLEKLWNNLLFSIVRFNNMEGTMEYAYRKEKEWRVFKEEEKARRKAAGLDDDEDE</sequence>
<proteinExistence type="predicted"/>
<gene>
    <name evidence="1" type="ORF">SteCoe_35017</name>
</gene>
<keyword evidence="2" id="KW-1185">Reference proteome</keyword>
<name>A0A1R2ATA1_9CILI</name>
<dbReference type="OrthoDB" id="317184at2759"/>
<dbReference type="AlphaFoldDB" id="A0A1R2ATA1"/>
<evidence type="ECO:0000313" key="1">
    <source>
        <dbReference type="EMBL" id="OMJ67738.1"/>
    </source>
</evidence>
<dbReference type="EMBL" id="MPUH01001443">
    <property type="protein sequence ID" value="OMJ67738.1"/>
    <property type="molecule type" value="Genomic_DNA"/>
</dbReference>
<comment type="caution">
    <text evidence="1">The sequence shown here is derived from an EMBL/GenBank/DDBJ whole genome shotgun (WGS) entry which is preliminary data.</text>
</comment>
<organism evidence="1 2">
    <name type="scientific">Stentor coeruleus</name>
    <dbReference type="NCBI Taxonomy" id="5963"/>
    <lineage>
        <taxon>Eukaryota</taxon>
        <taxon>Sar</taxon>
        <taxon>Alveolata</taxon>
        <taxon>Ciliophora</taxon>
        <taxon>Postciliodesmatophora</taxon>
        <taxon>Heterotrichea</taxon>
        <taxon>Heterotrichida</taxon>
        <taxon>Stentoridae</taxon>
        <taxon>Stentor</taxon>
    </lineage>
</organism>
<reference evidence="1 2" key="1">
    <citation type="submission" date="2016-11" db="EMBL/GenBank/DDBJ databases">
        <title>The macronuclear genome of Stentor coeruleus: a giant cell with tiny introns.</title>
        <authorList>
            <person name="Slabodnick M."/>
            <person name="Ruby J.G."/>
            <person name="Reiff S.B."/>
            <person name="Swart E.C."/>
            <person name="Gosai S."/>
            <person name="Prabakaran S."/>
            <person name="Witkowska E."/>
            <person name="Larue G.E."/>
            <person name="Fisher S."/>
            <person name="Freeman R.M."/>
            <person name="Gunawardena J."/>
            <person name="Chu W."/>
            <person name="Stover N.A."/>
            <person name="Gregory B.D."/>
            <person name="Nowacki M."/>
            <person name="Derisi J."/>
            <person name="Roy S.W."/>
            <person name="Marshall W.F."/>
            <person name="Sood P."/>
        </authorList>
    </citation>
    <scope>NUCLEOTIDE SEQUENCE [LARGE SCALE GENOMIC DNA]</scope>
    <source>
        <strain evidence="1">WM001</strain>
    </source>
</reference>
<accession>A0A1R2ATA1</accession>